<dbReference type="EMBL" id="CAADFJ010000032">
    <property type="protein sequence ID" value="VFJ99478.1"/>
    <property type="molecule type" value="Genomic_DNA"/>
</dbReference>
<organism evidence="3">
    <name type="scientific">Candidatus Kentrum eta</name>
    <dbReference type="NCBI Taxonomy" id="2126337"/>
    <lineage>
        <taxon>Bacteria</taxon>
        <taxon>Pseudomonadati</taxon>
        <taxon>Pseudomonadota</taxon>
        <taxon>Gammaproteobacteria</taxon>
        <taxon>Candidatus Kentrum</taxon>
    </lineage>
</organism>
<proteinExistence type="predicted"/>
<dbReference type="EMBL" id="CAADFG010000033">
    <property type="protein sequence ID" value="VFJ91600.1"/>
    <property type="molecule type" value="Genomic_DNA"/>
</dbReference>
<evidence type="ECO:0000313" key="2">
    <source>
        <dbReference type="EMBL" id="VFJ91600.1"/>
    </source>
</evidence>
<accession>A0A450UJG9</accession>
<protein>
    <submittedName>
        <fullName evidence="3">Uncharacterized protein</fullName>
    </submittedName>
</protein>
<gene>
    <name evidence="2" type="ORF">BECKH772A_GA0070896_1003310</name>
    <name evidence="3" type="ORF">BECKH772B_GA0070898_1003210</name>
    <name evidence="4" type="ORF">BECKH772C_GA0070978_1003210</name>
</gene>
<evidence type="ECO:0000313" key="4">
    <source>
        <dbReference type="EMBL" id="VFJ99478.1"/>
    </source>
</evidence>
<name>A0A450UJG9_9GAMM</name>
<sequence>MISMELSPNVEKQFTEVVDNDYDGDSQRAIATLLELHRKYGWQERFSNDIESTRAEGRRAGDISSKEIDDAVRKYRKVVANKQDPVAANSRGPSDADANADEYAENHKRFMEKIRAIEPVKRELSAVEMIREVRRNDRLSRSLSGDRAGP</sequence>
<dbReference type="AlphaFoldDB" id="A0A450UJG9"/>
<feature type="region of interest" description="Disordered" evidence="1">
    <location>
        <begin position="81"/>
        <end position="104"/>
    </location>
</feature>
<evidence type="ECO:0000313" key="3">
    <source>
        <dbReference type="EMBL" id="VFJ92681.1"/>
    </source>
</evidence>
<reference evidence="3" key="1">
    <citation type="submission" date="2019-02" db="EMBL/GenBank/DDBJ databases">
        <authorList>
            <person name="Gruber-Vodicka R. H."/>
            <person name="Seah K. B. B."/>
        </authorList>
    </citation>
    <scope>NUCLEOTIDE SEQUENCE</scope>
    <source>
        <strain evidence="4">BECK_SA2B12</strain>
        <strain evidence="2">BECK_SA2B15</strain>
        <strain evidence="3">BECK_SA2B20</strain>
    </source>
</reference>
<evidence type="ECO:0000256" key="1">
    <source>
        <dbReference type="SAM" id="MobiDB-lite"/>
    </source>
</evidence>
<dbReference type="EMBL" id="CAADFI010000032">
    <property type="protein sequence ID" value="VFJ92681.1"/>
    <property type="molecule type" value="Genomic_DNA"/>
</dbReference>